<dbReference type="OrthoDB" id="3540286at2"/>
<dbReference type="AlphaFoldDB" id="A0A543IVR9"/>
<feature type="compositionally biased region" description="Basic residues" evidence="1">
    <location>
        <begin position="689"/>
        <end position="698"/>
    </location>
</feature>
<keyword evidence="3" id="KW-1185">Reference proteome</keyword>
<feature type="compositionally biased region" description="Acidic residues" evidence="1">
    <location>
        <begin position="116"/>
        <end position="125"/>
    </location>
</feature>
<evidence type="ECO:0000256" key="1">
    <source>
        <dbReference type="SAM" id="MobiDB-lite"/>
    </source>
</evidence>
<feature type="compositionally biased region" description="Low complexity" evidence="1">
    <location>
        <begin position="292"/>
        <end position="307"/>
    </location>
</feature>
<sequence length="710" mass="71181">MIAIIVGLGAVVFLVVAIVTIGIRSGRRRESNLTPERIKAMAEGKTKRLLTRPAEDTFFESFPEDFDSLDDEPEERRRSLRPSLGKSSGKGSEGKGSADKGSGQRSGGRKKRGDEWGDSDDYDDDYWTRVRDEESGPADGKQGTPRPAGQSSPAGSADAPPPPLPTRQSKNLADLVESGRATPSTAGAEDKTVRFPGPGATPAGAKPGLTPAGAPPGLRPNAAASPPAAQAPQPGAAARPASGRPGAAAGARPGHAPAGGPAGRPAPAAGPASRQPVGPGGAPRQPREGRSSRPGPRPGAAPARPTPLADPIGAGSGRPGSSDPLTTAPRPAAASAGPDALGTGAHRRTPADPLTTGPRPGDALAEPIAQPRADALADPLTTGPRSAPGPDALGTGAHRRTPADPLSTAPRPAAAAARADALDPLGTAGAARRTGEARGRRAATQGGPSPASGSFPGAPTVSGSFPPTPAATPESGTPEPRRSPSEPFPAMPPASATPAGLMPDPPARSARRTPTPTGPAPAGTPLPETGVFSLPPVGSGAGASTPAAGTPLPPAPATPTPQAGWPAVRDVLDDEPPPASSSRETWATSGYQTSFRDGYRPRPAAPVGSAGSSYEVSPGWATIDDADTVTGSAKPDAGGDDLLSGRSYTIGGTGSPSAPLAWPEREPQAGLPSYTEKTGDTASSDPKNTKPRGRRGAHRGADPDYPDYYR</sequence>
<dbReference type="EMBL" id="VFPQ01000001">
    <property type="protein sequence ID" value="TQM74651.1"/>
    <property type="molecule type" value="Genomic_DNA"/>
</dbReference>
<evidence type="ECO:0000313" key="3">
    <source>
        <dbReference type="Proteomes" id="UP000319213"/>
    </source>
</evidence>
<feature type="compositionally biased region" description="Basic and acidic residues" evidence="1">
    <location>
        <begin position="699"/>
        <end position="710"/>
    </location>
</feature>
<comment type="caution">
    <text evidence="2">The sequence shown here is derived from an EMBL/GenBank/DDBJ whole genome shotgun (WGS) entry which is preliminary data.</text>
</comment>
<feature type="compositionally biased region" description="Polar residues" evidence="1">
    <location>
        <begin position="580"/>
        <end position="595"/>
    </location>
</feature>
<feature type="compositionally biased region" description="Low complexity" evidence="1">
    <location>
        <begin position="219"/>
        <end position="276"/>
    </location>
</feature>
<feature type="compositionally biased region" description="Low complexity" evidence="1">
    <location>
        <begin position="81"/>
        <end position="90"/>
    </location>
</feature>
<protein>
    <submittedName>
        <fullName evidence="2">Uncharacterized protein</fullName>
    </submittedName>
</protein>
<dbReference type="RefSeq" id="WP_142258795.1">
    <property type="nucleotide sequence ID" value="NZ_BMPV01000003.1"/>
</dbReference>
<evidence type="ECO:0000313" key="2">
    <source>
        <dbReference type="EMBL" id="TQM74651.1"/>
    </source>
</evidence>
<feature type="compositionally biased region" description="Low complexity" evidence="1">
    <location>
        <begin position="409"/>
        <end position="432"/>
    </location>
</feature>
<feature type="compositionally biased region" description="Low complexity" evidence="1">
    <location>
        <begin position="145"/>
        <end position="158"/>
    </location>
</feature>
<name>A0A543IVR9_9ACTN</name>
<feature type="compositionally biased region" description="Low complexity" evidence="1">
    <location>
        <begin position="525"/>
        <end position="550"/>
    </location>
</feature>
<feature type="compositionally biased region" description="Low complexity" evidence="1">
    <location>
        <begin position="196"/>
        <end position="212"/>
    </location>
</feature>
<feature type="compositionally biased region" description="Acidic residues" evidence="1">
    <location>
        <begin position="62"/>
        <end position="73"/>
    </location>
</feature>
<proteinExistence type="predicted"/>
<accession>A0A543IVR9</accession>
<reference evidence="2 3" key="1">
    <citation type="submission" date="2019-06" db="EMBL/GenBank/DDBJ databases">
        <title>Sequencing the genomes of 1000 actinobacteria strains.</title>
        <authorList>
            <person name="Klenk H.-P."/>
        </authorList>
    </citation>
    <scope>NUCLEOTIDE SEQUENCE [LARGE SCALE GENOMIC DNA]</scope>
    <source>
        <strain evidence="2 3">DSM 43186</strain>
    </source>
</reference>
<feature type="compositionally biased region" description="Low complexity" evidence="1">
    <location>
        <begin position="442"/>
        <end position="459"/>
    </location>
</feature>
<feature type="region of interest" description="Disordered" evidence="1">
    <location>
        <begin position="54"/>
        <end position="710"/>
    </location>
</feature>
<gene>
    <name evidence="2" type="ORF">FHX40_1332</name>
</gene>
<organism evidence="2 3">
    <name type="scientific">Thermopolyspora flexuosa</name>
    <dbReference type="NCBI Taxonomy" id="103836"/>
    <lineage>
        <taxon>Bacteria</taxon>
        <taxon>Bacillati</taxon>
        <taxon>Actinomycetota</taxon>
        <taxon>Actinomycetes</taxon>
        <taxon>Streptosporangiales</taxon>
        <taxon>Streptosporangiaceae</taxon>
        <taxon>Thermopolyspora</taxon>
    </lineage>
</organism>
<dbReference type="Proteomes" id="UP000319213">
    <property type="component" value="Unassembled WGS sequence"/>
</dbReference>